<proteinExistence type="inferred from homology"/>
<reference evidence="7 8" key="1">
    <citation type="submission" date="2019-08" db="EMBL/GenBank/DDBJ databases">
        <title>In-depth cultivation of the pig gut microbiome towards novel bacterial diversity and tailored functional studies.</title>
        <authorList>
            <person name="Wylensek D."/>
            <person name="Hitch T.C.A."/>
            <person name="Clavel T."/>
        </authorList>
    </citation>
    <scope>NUCLEOTIDE SEQUENCE [LARGE SCALE GENOMIC DNA]</scope>
    <source>
        <strain evidence="7 8">RF-GAM-744-WT-7</strain>
    </source>
</reference>
<evidence type="ECO:0000256" key="4">
    <source>
        <dbReference type="ARBA" id="ARBA00023136"/>
    </source>
</evidence>
<feature type="transmembrane region" description="Helical" evidence="5">
    <location>
        <begin position="229"/>
        <end position="247"/>
    </location>
</feature>
<accession>A0A7K0K1K2</accession>
<feature type="region of interest" description="Disordered" evidence="6">
    <location>
        <begin position="23"/>
        <end position="50"/>
    </location>
</feature>
<feature type="compositionally biased region" description="Gly residues" evidence="6">
    <location>
        <begin position="23"/>
        <end position="33"/>
    </location>
</feature>
<evidence type="ECO:0000313" key="8">
    <source>
        <dbReference type="Proteomes" id="UP000442535"/>
    </source>
</evidence>
<feature type="region of interest" description="Disordered" evidence="6">
    <location>
        <begin position="131"/>
        <end position="179"/>
    </location>
</feature>
<feature type="compositionally biased region" description="Basic and acidic residues" evidence="6">
    <location>
        <begin position="605"/>
        <end position="620"/>
    </location>
</feature>
<keyword evidence="8" id="KW-1185">Reference proteome</keyword>
<protein>
    <recommendedName>
        <fullName evidence="5">UPF0182 protein FYJ63_03460</fullName>
    </recommendedName>
</protein>
<dbReference type="PANTHER" id="PTHR39344:SF1">
    <property type="entry name" value="UPF0182 PROTEIN SLL1060"/>
    <property type="match status" value="1"/>
</dbReference>
<evidence type="ECO:0000256" key="3">
    <source>
        <dbReference type="ARBA" id="ARBA00022989"/>
    </source>
</evidence>
<dbReference type="GO" id="GO:0005886">
    <property type="term" value="C:plasma membrane"/>
    <property type="evidence" value="ECO:0007669"/>
    <property type="project" value="UniProtKB-SubCell"/>
</dbReference>
<keyword evidence="2 5" id="KW-0812">Transmembrane</keyword>
<organism evidence="7 8">
    <name type="scientific">Mobiluncus porci</name>
    <dbReference type="NCBI Taxonomy" id="2652278"/>
    <lineage>
        <taxon>Bacteria</taxon>
        <taxon>Bacillati</taxon>
        <taxon>Actinomycetota</taxon>
        <taxon>Actinomycetes</taxon>
        <taxon>Actinomycetales</taxon>
        <taxon>Actinomycetaceae</taxon>
        <taxon>Mobiluncus</taxon>
    </lineage>
</organism>
<keyword evidence="1 5" id="KW-1003">Cell membrane</keyword>
<dbReference type="AlphaFoldDB" id="A0A7K0K1K2"/>
<evidence type="ECO:0000256" key="1">
    <source>
        <dbReference type="ARBA" id="ARBA00022475"/>
    </source>
</evidence>
<keyword evidence="3 5" id="KW-1133">Transmembrane helix</keyword>
<feature type="transmembrane region" description="Helical" evidence="5">
    <location>
        <begin position="324"/>
        <end position="344"/>
    </location>
</feature>
<name>A0A7K0K1K2_9ACTO</name>
<feature type="transmembrane region" description="Helical" evidence="5">
    <location>
        <begin position="96"/>
        <end position="120"/>
    </location>
</feature>
<dbReference type="EMBL" id="VUMY01000005">
    <property type="protein sequence ID" value="MST49298.1"/>
    <property type="molecule type" value="Genomic_DNA"/>
</dbReference>
<dbReference type="PANTHER" id="PTHR39344">
    <property type="entry name" value="UPF0182 PROTEIN SLL1060"/>
    <property type="match status" value="1"/>
</dbReference>
<dbReference type="GO" id="GO:0005576">
    <property type="term" value="C:extracellular region"/>
    <property type="evidence" value="ECO:0007669"/>
    <property type="project" value="TreeGrafter"/>
</dbReference>
<evidence type="ECO:0000256" key="6">
    <source>
        <dbReference type="SAM" id="MobiDB-lite"/>
    </source>
</evidence>
<feature type="region of interest" description="Disordered" evidence="6">
    <location>
        <begin position="602"/>
        <end position="629"/>
    </location>
</feature>
<feature type="compositionally biased region" description="Gly residues" evidence="6">
    <location>
        <begin position="1018"/>
        <end position="1028"/>
    </location>
</feature>
<evidence type="ECO:0000256" key="2">
    <source>
        <dbReference type="ARBA" id="ARBA00022692"/>
    </source>
</evidence>
<feature type="transmembrane region" description="Helical" evidence="5">
    <location>
        <begin position="364"/>
        <end position="387"/>
    </location>
</feature>
<evidence type="ECO:0000313" key="7">
    <source>
        <dbReference type="EMBL" id="MST49298.1"/>
    </source>
</evidence>
<feature type="region of interest" description="Disordered" evidence="6">
    <location>
        <begin position="1010"/>
        <end position="1033"/>
    </location>
</feature>
<comment type="similarity">
    <text evidence="5">Belongs to the UPF0182 family.</text>
</comment>
<comment type="subcellular location">
    <subcellularLocation>
        <location evidence="5">Cell membrane</location>
        <topology evidence="5">Multi-pass membrane protein</topology>
    </subcellularLocation>
</comment>
<keyword evidence="4 5" id="KW-0472">Membrane</keyword>
<dbReference type="HAMAP" id="MF_01600">
    <property type="entry name" value="UPF0182"/>
    <property type="match status" value="1"/>
</dbReference>
<feature type="region of interest" description="Disordered" evidence="6">
    <location>
        <begin position="1090"/>
        <end position="1133"/>
    </location>
</feature>
<dbReference type="Pfam" id="PF03699">
    <property type="entry name" value="UPF0182"/>
    <property type="match status" value="1"/>
</dbReference>
<feature type="transmembrane region" description="Helical" evidence="5">
    <location>
        <begin position="282"/>
        <end position="303"/>
    </location>
</feature>
<sequence length="1133" mass="122304">MRCLVGPNGSNGTIIDSLFGGPPGGGRGGGGNGPRPPRQPRSNPAGQSSGAGKTLGIVVTIISAVALVVVFLSKIWTEFAWFNQLQRLSVILTTWGWGIGLVVGGTLLAAAVTWISLAVAGKASPYAEERAKAANRRNAEKKMDEAKRQAEKRKAAEDSAEKPATDKTSPTDKTGDDKDHVVDLDLEFDAEFDEKASRAFEEELRRDMRREARPGVTSLRDSFEPWRKALIVIAPLVAGVFVALPLASQWQQFAAWWHRTDFGTKDPIFGRDASFFVFSLPVYSQVTMLVFNILVMAGIFTLARYYLQGNLSTSIDEIPNRTRIHISILLALLAAVFALRYYLQRFELLMGSHDKFSGASYTDIHAVLPAKNILVGISLVIAVLFVIGAFRKSWIIPATGVGVMVLSAILVGGLYPFLIQRFQVDPSAQELEAPYISNNIKATRDAFGIADVKEETYKASTEATAGQLRQDSESTASIRLLDPSVVSRTFGQLEQNRQYYRFAPNLAVDRYVINDKAQDTVIAVRELDTNQLGDSQKSWVNQHTVFTHGFGVVTAYGSKVNADGSPAFWEHGIPSTGELGEYEPRIYFGQYSPDYSIVGSPKGGPKQEFDYPSDTSKDKGVNNTFTGDGGPTVGNSWERLMYAIKFQASEIFFSQQVNEASQILFYRNPEERVAKVAPYLTLDSKAYPAVVDMDGNPKTPKRVVWIIDAYTTSNSYPYSTHIDFTNSIMDSRTSQYSFGAPNAVNYVRNSVKAVVDAYDGSVTLYQWDAKDPVVNAWSKVFPGQLKSVSEVPGDLMAHFRYPEDMFKVQRNLIARYHTTDPRSFYSGSDFWKLPDDPTHEGSTTVMSALQPPYYLTMQAPGAESTEFSLYSTYIPYGQSDRNVLTGYLTVDSETGSEAGKVRPEYGKIRLLSLPSDLAVPGPGQVSNKFKTTDNVSRTLNLLSQQSTEVVRGNLLTLPVGGGLLYVQPVYVQGKSGTTYPLLRFVLTSFGDKIGFAPTLKGSLDQLFGGDSGAVTSEEGGGAASGGGTPAAPTLTPAQQLQQALQGAKSAMDAADQAMKAGDWAAYGKAQTDLKAQLQKAVELQGEAAAGGAAAAGDAAGTGDGAAAAVGAAPDATPARPVATSSPAATAAAP</sequence>
<feature type="transmembrane region" description="Helical" evidence="5">
    <location>
        <begin position="394"/>
        <end position="418"/>
    </location>
</feature>
<evidence type="ECO:0000256" key="5">
    <source>
        <dbReference type="HAMAP-Rule" id="MF_01600"/>
    </source>
</evidence>
<comment type="caution">
    <text evidence="7">The sequence shown here is derived from an EMBL/GenBank/DDBJ whole genome shotgun (WGS) entry which is preliminary data.</text>
</comment>
<feature type="transmembrane region" description="Helical" evidence="5">
    <location>
        <begin position="55"/>
        <end position="76"/>
    </location>
</feature>
<gene>
    <name evidence="7" type="ORF">FYJ63_03460</name>
</gene>
<dbReference type="Proteomes" id="UP000442535">
    <property type="component" value="Unassembled WGS sequence"/>
</dbReference>
<dbReference type="InterPro" id="IPR005372">
    <property type="entry name" value="UPF0182"/>
</dbReference>